<feature type="region of interest" description="Disordered" evidence="1">
    <location>
        <begin position="352"/>
        <end position="387"/>
    </location>
</feature>
<gene>
    <name evidence="2" type="ORF">MNOR_LOCUS11275</name>
</gene>
<feature type="region of interest" description="Disordered" evidence="1">
    <location>
        <begin position="997"/>
        <end position="1025"/>
    </location>
</feature>
<feature type="region of interest" description="Disordered" evidence="1">
    <location>
        <begin position="27"/>
        <end position="170"/>
    </location>
</feature>
<feature type="region of interest" description="Disordered" evidence="1">
    <location>
        <begin position="742"/>
        <end position="847"/>
    </location>
</feature>
<feature type="compositionally biased region" description="Low complexity" evidence="1">
    <location>
        <begin position="54"/>
        <end position="65"/>
    </location>
</feature>
<feature type="compositionally biased region" description="Basic and acidic residues" evidence="1">
    <location>
        <begin position="573"/>
        <end position="591"/>
    </location>
</feature>
<feature type="compositionally biased region" description="Basic and acidic residues" evidence="1">
    <location>
        <begin position="43"/>
        <end position="53"/>
    </location>
</feature>
<feature type="region of interest" description="Disordered" evidence="1">
    <location>
        <begin position="911"/>
        <end position="942"/>
    </location>
</feature>
<feature type="compositionally biased region" description="Basic and acidic residues" evidence="1">
    <location>
        <begin position="450"/>
        <end position="461"/>
    </location>
</feature>
<feature type="compositionally biased region" description="Low complexity" evidence="1">
    <location>
        <begin position="363"/>
        <end position="377"/>
    </location>
</feature>
<protein>
    <submittedName>
        <fullName evidence="2">Uncharacterized protein</fullName>
    </submittedName>
</protein>
<comment type="caution">
    <text evidence="2">The sequence shown here is derived from an EMBL/GenBank/DDBJ whole genome shotgun (WGS) entry which is preliminary data.</text>
</comment>
<feature type="compositionally biased region" description="Polar residues" evidence="1">
    <location>
        <begin position="925"/>
        <end position="942"/>
    </location>
</feature>
<evidence type="ECO:0000313" key="2">
    <source>
        <dbReference type="EMBL" id="CAL4080428.1"/>
    </source>
</evidence>
<keyword evidence="3" id="KW-1185">Reference proteome</keyword>
<feature type="compositionally biased region" description="Low complexity" evidence="1">
    <location>
        <begin position="835"/>
        <end position="847"/>
    </location>
</feature>
<feature type="region of interest" description="Disordered" evidence="1">
    <location>
        <begin position="473"/>
        <end position="591"/>
    </location>
</feature>
<accession>A0AAV2QGC2</accession>
<sequence>MGLLPEENNPAAELVAMGLLPQANLEGRTDETDWVTHGAKTGPAHEKDNERSSQRISSQRSSISSPKFPQRSQSPRSTQRKNNSSFNLRENSPRSRRSFSPNSKWRSSSSSVARRSFSPRLKEGPSLSERRKHSPRTSREKFSSYGASRKRSSSPSPTSRKRTPPKEVTRTVASMNISHRMETSLDGKQQAELKGQGHFSADDACNMLMVICDKLGIIGASFKSILKRALEFEPDTHKMLQVFQESDNVSLMEVVSNKINDLVENSKNSYEKQIMKKAFLNIRALIDKSNKEFSEIVHGVDISHIAKVTFGKDTSAIIQIIKTGLQYNGVMCNQEILGEIYQKVSMRHFSITKSKENHKKTPNTRNNLDNRNNSKNSITHPRSNDNRVGVSEFLTSVDHDQLKKCNSQTMGLTEGLMQVIDNEFKPNTRDNKNLVEKRLEQSHPNRGNSRGRDHFDHQYRDIREDVVRKDALRQNLPYRDQREGQGKNDISMQNLSYREKREDQRRIDRLDDGPPSRYRRENDRNRSYNDKNRNGIDRYQAYRDERKNVVTRGLIQDDPFRDGRGHGSGRGASRKDLPLKDVRDSNRRDQPYKNLQYRDVRENYISWNRQRNNDKIRPKFWEGLINKTQKTMIKNQNETFEEPTTEMPTIQEMMEDLERMQALAQAVNDKWPEEEPEEEAEDNFQEELCNEVTEDQGDNLDENEPKINENDELDDNLKEKFGNKGIEEVPWQDLVKKLAPEDMIKPTDIDDDEEQDDKNIEEVPWEELVKKFAPEDMMKPTDIDDPEVDDHYDHYGNDISPDYYGYEKYSESNIGPGDSYMNPEDNNREVDSYDQNYDNSYQNESNYSNELMIPANFIKDGSRNTYEEQDIDHRYNGSEYEGSRNYVDQRIGNSAEKNNWVSSQEYDRNMSSSYSHGDGYGGESVQRTNTSYSAKPNSYNAYEPSTYQNIAEGKESYKYDAEHSTYSLGPINESQYSQMSGENSYNYRENNLQIHQSGYKDDSPYQQYNESSNPPYDDSGYEAESSEYSIEMPAQFIKPKTSNNSFQNPAHSDDSWFREQIKSLATSNLGKEELAARISQIMTKR</sequence>
<evidence type="ECO:0000256" key="1">
    <source>
        <dbReference type="SAM" id="MobiDB-lite"/>
    </source>
</evidence>
<reference evidence="2 3" key="1">
    <citation type="submission" date="2024-05" db="EMBL/GenBank/DDBJ databases">
        <authorList>
            <person name="Wallberg A."/>
        </authorList>
    </citation>
    <scope>NUCLEOTIDE SEQUENCE [LARGE SCALE GENOMIC DNA]</scope>
</reference>
<organism evidence="2 3">
    <name type="scientific">Meganyctiphanes norvegica</name>
    <name type="common">Northern krill</name>
    <name type="synonym">Thysanopoda norvegica</name>
    <dbReference type="NCBI Taxonomy" id="48144"/>
    <lineage>
        <taxon>Eukaryota</taxon>
        <taxon>Metazoa</taxon>
        <taxon>Ecdysozoa</taxon>
        <taxon>Arthropoda</taxon>
        <taxon>Crustacea</taxon>
        <taxon>Multicrustacea</taxon>
        <taxon>Malacostraca</taxon>
        <taxon>Eumalacostraca</taxon>
        <taxon>Eucarida</taxon>
        <taxon>Euphausiacea</taxon>
        <taxon>Euphausiidae</taxon>
        <taxon>Meganyctiphanes</taxon>
    </lineage>
</organism>
<feature type="compositionally biased region" description="Basic and acidic residues" evidence="1">
    <location>
        <begin position="497"/>
        <end position="548"/>
    </location>
</feature>
<dbReference type="EMBL" id="CAXKWB010005902">
    <property type="protein sequence ID" value="CAL4080428.1"/>
    <property type="molecule type" value="Genomic_DNA"/>
</dbReference>
<dbReference type="Proteomes" id="UP001497623">
    <property type="component" value="Unassembled WGS sequence"/>
</dbReference>
<feature type="region of interest" description="Disordered" evidence="1">
    <location>
        <begin position="439"/>
        <end position="461"/>
    </location>
</feature>
<feature type="compositionally biased region" description="Polar residues" evidence="1">
    <location>
        <begin position="70"/>
        <end position="88"/>
    </location>
</feature>
<feature type="compositionally biased region" description="Polar residues" evidence="1">
    <location>
        <begin position="1004"/>
        <end position="1014"/>
    </location>
</feature>
<evidence type="ECO:0000313" key="3">
    <source>
        <dbReference type="Proteomes" id="UP001497623"/>
    </source>
</evidence>
<name>A0AAV2QGC2_MEGNR</name>
<feature type="compositionally biased region" description="Low complexity" evidence="1">
    <location>
        <begin position="98"/>
        <end position="119"/>
    </location>
</feature>
<dbReference type="AlphaFoldDB" id="A0AAV2QGC2"/>
<proteinExistence type="predicted"/>
<feature type="compositionally biased region" description="Basic and acidic residues" evidence="1">
    <location>
        <begin position="757"/>
        <end position="782"/>
    </location>
</feature>